<accession>A0A2S8F8L5</accession>
<dbReference type="PANTHER" id="PTHR30298">
    <property type="entry name" value="H REPEAT-ASSOCIATED PREDICTED TRANSPOSASE"/>
    <property type="match status" value="1"/>
</dbReference>
<proteinExistence type="predicted"/>
<evidence type="ECO:0000313" key="3">
    <source>
        <dbReference type="EMBL" id="PQO28502.1"/>
    </source>
</evidence>
<feature type="compositionally biased region" description="Low complexity" evidence="1">
    <location>
        <begin position="141"/>
        <end position="151"/>
    </location>
</feature>
<reference evidence="3 4" key="1">
    <citation type="submission" date="2018-02" db="EMBL/GenBank/DDBJ databases">
        <title>Comparative genomes isolates from brazilian mangrove.</title>
        <authorList>
            <person name="Araujo J.E."/>
            <person name="Taketani R.G."/>
            <person name="Silva M.C.P."/>
            <person name="Loureco M.V."/>
            <person name="Andreote F.D."/>
        </authorList>
    </citation>
    <scope>NUCLEOTIDE SEQUENCE [LARGE SCALE GENOMIC DNA]</scope>
    <source>
        <strain evidence="3 4">Hex-1 MGV</strain>
    </source>
</reference>
<sequence>MNPRVVRGKNHDLLEMIVLALKATIGEANSRANIKQFANAKRDWFRRYVKLEYGVSSHDTFGHVFTRLDTGQFLARHARLGRSGRGNIAWSGDRHRLQDATRLVRSGGRAFTLAHHHCLCDLVTIVPAADVSRKEMQRETGSASALATAGTCRGHGHTRRDVLPDRNGLGDCRWRRRLPADRQGEPRDAASQVARDVCRLRRAKLSSPGTSQAHVPRMFARPQGASYLLHDQAAQRQLLRAVAKPGVVGDGLLRVSVRRQAAVRNVFLYQAVIRPESSTWLG</sequence>
<dbReference type="Proteomes" id="UP000238322">
    <property type="component" value="Unassembled WGS sequence"/>
</dbReference>
<gene>
    <name evidence="3" type="ORF">C5Y83_28235</name>
</gene>
<dbReference type="InterPro" id="IPR051698">
    <property type="entry name" value="Transposase_11-like"/>
</dbReference>
<protein>
    <recommendedName>
        <fullName evidence="2">H repeat-associated protein N-terminal domain-containing protein</fullName>
    </recommendedName>
</protein>
<evidence type="ECO:0000313" key="4">
    <source>
        <dbReference type="Proteomes" id="UP000238322"/>
    </source>
</evidence>
<evidence type="ECO:0000259" key="2">
    <source>
        <dbReference type="Pfam" id="PF13808"/>
    </source>
</evidence>
<dbReference type="EMBL" id="PUHY01000016">
    <property type="protein sequence ID" value="PQO28502.1"/>
    <property type="molecule type" value="Genomic_DNA"/>
</dbReference>
<dbReference type="InterPro" id="IPR032806">
    <property type="entry name" value="YbfD_N"/>
</dbReference>
<dbReference type="Pfam" id="PF13808">
    <property type="entry name" value="DDE_Tnp_1_assoc"/>
    <property type="match status" value="1"/>
</dbReference>
<feature type="region of interest" description="Disordered" evidence="1">
    <location>
        <begin position="141"/>
        <end position="164"/>
    </location>
</feature>
<dbReference type="PANTHER" id="PTHR30298:SF0">
    <property type="entry name" value="PROTEIN YBFL-RELATED"/>
    <property type="match status" value="1"/>
</dbReference>
<comment type="caution">
    <text evidence="3">The sequence shown here is derived from an EMBL/GenBank/DDBJ whole genome shotgun (WGS) entry which is preliminary data.</text>
</comment>
<name>A0A2S8F8L5_9BACT</name>
<organism evidence="3 4">
    <name type="scientific">Blastopirellula marina</name>
    <dbReference type="NCBI Taxonomy" id="124"/>
    <lineage>
        <taxon>Bacteria</taxon>
        <taxon>Pseudomonadati</taxon>
        <taxon>Planctomycetota</taxon>
        <taxon>Planctomycetia</taxon>
        <taxon>Pirellulales</taxon>
        <taxon>Pirellulaceae</taxon>
        <taxon>Blastopirellula</taxon>
    </lineage>
</organism>
<dbReference type="OrthoDB" id="290481at2"/>
<feature type="domain" description="H repeat-associated protein N-terminal" evidence="2">
    <location>
        <begin position="3"/>
        <end position="74"/>
    </location>
</feature>
<dbReference type="AlphaFoldDB" id="A0A2S8F8L5"/>
<evidence type="ECO:0000256" key="1">
    <source>
        <dbReference type="SAM" id="MobiDB-lite"/>
    </source>
</evidence>